<feature type="chain" id="PRO_5015608314" evidence="2">
    <location>
        <begin position="24"/>
        <end position="132"/>
    </location>
</feature>
<dbReference type="KEGG" id="azz:DEW08_12470"/>
<evidence type="ECO:0000256" key="1">
    <source>
        <dbReference type="SAM" id="Phobius"/>
    </source>
</evidence>
<feature type="transmembrane region" description="Helical" evidence="1">
    <location>
        <begin position="71"/>
        <end position="96"/>
    </location>
</feature>
<dbReference type="RefSeq" id="WP_109327558.1">
    <property type="nucleotide sequence ID" value="NZ_CP029353.1"/>
</dbReference>
<keyword evidence="1" id="KW-0812">Transmembrane</keyword>
<evidence type="ECO:0000313" key="4">
    <source>
        <dbReference type="Proteomes" id="UP000245629"/>
    </source>
</evidence>
<gene>
    <name evidence="3" type="ORF">DEW08_12470</name>
</gene>
<keyword evidence="1" id="KW-0472">Membrane</keyword>
<evidence type="ECO:0000313" key="3">
    <source>
        <dbReference type="EMBL" id="AWK86936.1"/>
    </source>
</evidence>
<dbReference type="EMBL" id="CP029353">
    <property type="protein sequence ID" value="AWK86936.1"/>
    <property type="molecule type" value="Genomic_DNA"/>
</dbReference>
<evidence type="ECO:0000256" key="2">
    <source>
        <dbReference type="SAM" id="SignalP"/>
    </source>
</evidence>
<keyword evidence="4" id="KW-1185">Reference proteome</keyword>
<feature type="transmembrane region" description="Helical" evidence="1">
    <location>
        <begin position="36"/>
        <end position="59"/>
    </location>
</feature>
<feature type="signal peptide" evidence="2">
    <location>
        <begin position="1"/>
        <end position="23"/>
    </location>
</feature>
<keyword evidence="2" id="KW-0732">Signal</keyword>
<dbReference type="OrthoDB" id="7308010at2"/>
<sequence>MRRPILAIPILLAALCTAGAAEAKRVRSGDGFTEQAVVSCLSGATISGVTTAFVAIPLAHSGIGTGVAASAVAASAGVGCGLGVAYTAAATGYSWAWRSFVAPPDEPEIEDLPTAPLPPERPRETLIHAAFP</sequence>
<reference evidence="4" key="1">
    <citation type="submission" date="2018-05" db="EMBL/GenBank/DDBJ databases">
        <title>Azospirillum thermophila sp. nov., a novel isolated from hot spring.</title>
        <authorList>
            <person name="Zhao Z."/>
        </authorList>
    </citation>
    <scope>NUCLEOTIDE SEQUENCE [LARGE SCALE GENOMIC DNA]</scope>
    <source>
        <strain evidence="4">CFH 70021</strain>
    </source>
</reference>
<organism evidence="3 4">
    <name type="scientific">Azospirillum thermophilum</name>
    <dbReference type="NCBI Taxonomy" id="2202148"/>
    <lineage>
        <taxon>Bacteria</taxon>
        <taxon>Pseudomonadati</taxon>
        <taxon>Pseudomonadota</taxon>
        <taxon>Alphaproteobacteria</taxon>
        <taxon>Rhodospirillales</taxon>
        <taxon>Azospirillaceae</taxon>
        <taxon>Azospirillum</taxon>
    </lineage>
</organism>
<accession>A0A2S2CR22</accession>
<dbReference type="Proteomes" id="UP000245629">
    <property type="component" value="Chromosome 2"/>
</dbReference>
<proteinExistence type="predicted"/>
<keyword evidence="1" id="KW-1133">Transmembrane helix</keyword>
<name>A0A2S2CR22_9PROT</name>
<protein>
    <submittedName>
        <fullName evidence="3">Uncharacterized protein</fullName>
    </submittedName>
</protein>
<dbReference type="AlphaFoldDB" id="A0A2S2CR22"/>